<evidence type="ECO:0000256" key="3">
    <source>
        <dbReference type="ARBA" id="ARBA00010959"/>
    </source>
</evidence>
<proteinExistence type="inferred from homology"/>
<feature type="compositionally biased region" description="Low complexity" evidence="12">
    <location>
        <begin position="83"/>
        <end position="93"/>
    </location>
</feature>
<organism evidence="14 15">
    <name type="scientific">Sus scrofa</name>
    <name type="common">Pig</name>
    <dbReference type="NCBI Taxonomy" id="9823"/>
    <lineage>
        <taxon>Eukaryota</taxon>
        <taxon>Metazoa</taxon>
        <taxon>Chordata</taxon>
        <taxon>Craniata</taxon>
        <taxon>Vertebrata</taxon>
        <taxon>Euteleostomi</taxon>
        <taxon>Mammalia</taxon>
        <taxon>Eutheria</taxon>
        <taxon>Laurasiatheria</taxon>
        <taxon>Artiodactyla</taxon>
        <taxon>Suina</taxon>
        <taxon>Suidae</taxon>
        <taxon>Sus</taxon>
    </lineage>
</organism>
<evidence type="ECO:0000256" key="1">
    <source>
        <dbReference type="ARBA" id="ARBA00003023"/>
    </source>
</evidence>
<dbReference type="GO" id="GO:0019229">
    <property type="term" value="P:regulation of vasoconstriction"/>
    <property type="evidence" value="ECO:0007669"/>
    <property type="project" value="InterPro"/>
</dbReference>
<keyword evidence="5" id="KW-0165">Cleavage on pair of basic residues</keyword>
<evidence type="ECO:0000256" key="10">
    <source>
        <dbReference type="ARBA" id="ARBA00040198"/>
    </source>
</evidence>
<name>A0A8D2BIV3_PIG</name>
<reference evidence="14" key="1">
    <citation type="submission" date="2025-08" db="UniProtKB">
        <authorList>
            <consortium name="Ensembl"/>
        </authorList>
    </citation>
    <scope>IDENTIFICATION</scope>
</reference>
<comment type="subcellular location">
    <subcellularLocation>
        <location evidence="2">Secreted</location>
    </subcellularLocation>
</comment>
<sequence>MCVCVCARARAAFRQLSRAPLPPTAPGPARRPHPSPCWVRAGRCAPPRLGGDPRAPRVQRPREAAPASLGGGEARGVVREPESASPQPASAAQGWAVRSEVCDRRSQLLAAARDAASQRPASNRPPPSRRARPAVPGALWRPQASVLRCSRVRSGFMELRLWFLFGLTVTSAAGPVPRPQPGDAGRSGVPRAPSATKETMAMVATRGPSPRSSGQEQEPGPFGELAAKGGPVRYRARRCTCFTYKDKECVYYCHLDIIWINTPERTVPYGLSNHRGSVRGRRSAGPSPQSSQPSRGTLRCACAESQDRACVYFCTRTLAARGASRTPETPDKEAGKPAGRATGGLYPRRLKSRTDKARRL</sequence>
<keyword evidence="7" id="KW-0838">Vasoactive</keyword>
<evidence type="ECO:0000256" key="5">
    <source>
        <dbReference type="ARBA" id="ARBA00022685"/>
    </source>
</evidence>
<feature type="region of interest" description="Disordered" evidence="12">
    <location>
        <begin position="323"/>
        <end position="360"/>
    </location>
</feature>
<dbReference type="Proteomes" id="UP000694723">
    <property type="component" value="Unplaced"/>
</dbReference>
<evidence type="ECO:0000259" key="13">
    <source>
        <dbReference type="SMART" id="SM00272"/>
    </source>
</evidence>
<comment type="function">
    <text evidence="1">Endothelins are endothelium-derived vasoconstrictor peptides.</text>
</comment>
<feature type="compositionally biased region" description="Low complexity" evidence="12">
    <location>
        <begin position="283"/>
        <end position="296"/>
    </location>
</feature>
<keyword evidence="4" id="KW-0964">Secreted</keyword>
<evidence type="ECO:0000313" key="15">
    <source>
        <dbReference type="Proteomes" id="UP000694723"/>
    </source>
</evidence>
<evidence type="ECO:0000256" key="4">
    <source>
        <dbReference type="ARBA" id="ARBA00022525"/>
    </source>
</evidence>
<comment type="similarity">
    <text evidence="3">Belongs to the endothelin/sarafotoxin family.</text>
</comment>
<evidence type="ECO:0000256" key="11">
    <source>
        <dbReference type="ARBA" id="ARBA00041850"/>
    </source>
</evidence>
<dbReference type="PROSITE" id="PS00270">
    <property type="entry name" value="ENDOTHELIN"/>
    <property type="match status" value="1"/>
</dbReference>
<accession>A0A8D2BIV3</accession>
<feature type="region of interest" description="Disordered" evidence="12">
    <location>
        <begin position="271"/>
        <end position="296"/>
    </location>
</feature>
<dbReference type="PANTHER" id="PTHR13874:SF11">
    <property type="entry name" value="ENDOTHELIN-3"/>
    <property type="match status" value="1"/>
</dbReference>
<dbReference type="InterPro" id="IPR001928">
    <property type="entry name" value="Endothln-like_toxin"/>
</dbReference>
<dbReference type="SMART" id="SM00272">
    <property type="entry name" value="END"/>
    <property type="match status" value="2"/>
</dbReference>
<feature type="region of interest" description="Disordered" evidence="12">
    <location>
        <begin position="110"/>
        <end position="136"/>
    </location>
</feature>
<dbReference type="Pfam" id="PF00322">
    <property type="entry name" value="Endothelin"/>
    <property type="match status" value="1"/>
</dbReference>
<feature type="region of interest" description="Disordered" evidence="12">
    <location>
        <begin position="18"/>
        <end position="96"/>
    </location>
</feature>
<keyword evidence="9" id="KW-0839">Vasoconstrictor</keyword>
<dbReference type="InterPro" id="IPR019764">
    <property type="entry name" value="Endothelin_toxin_CS"/>
</dbReference>
<dbReference type="GO" id="GO:0042310">
    <property type="term" value="P:vasoconstriction"/>
    <property type="evidence" value="ECO:0007669"/>
    <property type="project" value="UniProtKB-KW"/>
</dbReference>
<feature type="domain" description="Endothelin-like toxin" evidence="13">
    <location>
        <begin position="299"/>
        <end position="320"/>
    </location>
</feature>
<dbReference type="GO" id="GO:0005576">
    <property type="term" value="C:extracellular region"/>
    <property type="evidence" value="ECO:0007669"/>
    <property type="project" value="UniProtKB-SubCell"/>
</dbReference>
<dbReference type="InterPro" id="IPR020475">
    <property type="entry name" value="Endothelin"/>
</dbReference>
<evidence type="ECO:0000256" key="9">
    <source>
        <dbReference type="ARBA" id="ARBA00023322"/>
    </source>
</evidence>
<keyword evidence="8" id="KW-1015">Disulfide bond</keyword>
<dbReference type="PRINTS" id="PR00365">
    <property type="entry name" value="ENDOTHELIN"/>
</dbReference>
<feature type="compositionally biased region" description="Low complexity" evidence="12">
    <location>
        <begin position="110"/>
        <end position="122"/>
    </location>
</feature>
<keyword evidence="6" id="KW-0732">Signal</keyword>
<evidence type="ECO:0000256" key="7">
    <source>
        <dbReference type="ARBA" id="ARBA00022858"/>
    </source>
</evidence>
<evidence type="ECO:0000256" key="2">
    <source>
        <dbReference type="ARBA" id="ARBA00004613"/>
    </source>
</evidence>
<feature type="region of interest" description="Disordered" evidence="12">
    <location>
        <begin position="174"/>
        <end position="227"/>
    </location>
</feature>
<feature type="domain" description="Endothelin-like toxin" evidence="13">
    <location>
        <begin position="238"/>
        <end position="259"/>
    </location>
</feature>
<dbReference type="Ensembl" id="ENSSSCT00060051282.1">
    <property type="protein sequence ID" value="ENSSSCP00060021846.1"/>
    <property type="gene ID" value="ENSSSCG00060037918.1"/>
</dbReference>
<dbReference type="PANTHER" id="PTHR13874">
    <property type="entry name" value="ENDOTHELIN"/>
    <property type="match status" value="1"/>
</dbReference>
<protein>
    <recommendedName>
        <fullName evidence="10">Endothelin-3</fullName>
    </recommendedName>
    <alternativeName>
        <fullName evidence="11">Preproendothelin-3</fullName>
    </alternativeName>
</protein>
<evidence type="ECO:0000256" key="12">
    <source>
        <dbReference type="SAM" id="MobiDB-lite"/>
    </source>
</evidence>
<evidence type="ECO:0000256" key="6">
    <source>
        <dbReference type="ARBA" id="ARBA00022729"/>
    </source>
</evidence>
<evidence type="ECO:0000313" key="14">
    <source>
        <dbReference type="Ensembl" id="ENSSSCP00060021846.1"/>
    </source>
</evidence>
<dbReference type="AlphaFoldDB" id="A0A8D2BIV3"/>
<evidence type="ECO:0000256" key="8">
    <source>
        <dbReference type="ARBA" id="ARBA00023157"/>
    </source>
</evidence>